<evidence type="ECO:0000259" key="2">
    <source>
        <dbReference type="Pfam" id="PF24847"/>
    </source>
</evidence>
<dbReference type="AlphaFoldDB" id="A0A7I8L010"/>
<organism evidence="4 5">
    <name type="scientific">Spirodela intermedia</name>
    <name type="common">Intermediate duckweed</name>
    <dbReference type="NCBI Taxonomy" id="51605"/>
    <lineage>
        <taxon>Eukaryota</taxon>
        <taxon>Viridiplantae</taxon>
        <taxon>Streptophyta</taxon>
        <taxon>Embryophyta</taxon>
        <taxon>Tracheophyta</taxon>
        <taxon>Spermatophyta</taxon>
        <taxon>Magnoliopsida</taxon>
        <taxon>Liliopsida</taxon>
        <taxon>Araceae</taxon>
        <taxon>Lemnoideae</taxon>
        <taxon>Spirodela</taxon>
    </lineage>
</organism>
<dbReference type="EMBL" id="LR746272">
    <property type="protein sequence ID" value="CAA7402658.1"/>
    <property type="molecule type" value="Genomic_DNA"/>
</dbReference>
<proteinExistence type="predicted"/>
<keyword evidence="5" id="KW-1185">Reference proteome</keyword>
<dbReference type="InterPro" id="IPR056139">
    <property type="entry name" value="DUF7722"/>
</dbReference>
<evidence type="ECO:0000313" key="5">
    <source>
        <dbReference type="Proteomes" id="UP000663760"/>
    </source>
</evidence>
<evidence type="ECO:0000313" key="4">
    <source>
        <dbReference type="EMBL" id="CAA7402658.1"/>
    </source>
</evidence>
<feature type="compositionally biased region" description="Gly residues" evidence="1">
    <location>
        <begin position="1"/>
        <end position="10"/>
    </location>
</feature>
<dbReference type="Proteomes" id="UP000663760">
    <property type="component" value="Chromosome 9"/>
</dbReference>
<evidence type="ECO:0000313" key="3">
    <source>
        <dbReference type="EMBL" id="CAA2626588.1"/>
    </source>
</evidence>
<evidence type="ECO:0000256" key="1">
    <source>
        <dbReference type="SAM" id="MobiDB-lite"/>
    </source>
</evidence>
<feature type="domain" description="DUF7722" evidence="2">
    <location>
        <begin position="44"/>
        <end position="89"/>
    </location>
</feature>
<name>A0A7I8L010_SPIIN</name>
<feature type="region of interest" description="Disordered" evidence="1">
    <location>
        <begin position="1"/>
        <end position="30"/>
    </location>
</feature>
<reference evidence="4" key="1">
    <citation type="submission" date="2020-02" db="EMBL/GenBank/DDBJ databases">
        <authorList>
            <person name="Scholz U."/>
            <person name="Mascher M."/>
            <person name="Fiebig A."/>
        </authorList>
    </citation>
    <scope>NUCLEOTIDE SEQUENCE</scope>
</reference>
<dbReference type="OrthoDB" id="1932905at2759"/>
<dbReference type="PANTHER" id="PTHR33513">
    <property type="entry name" value="OS06G0523300 PROTEIN"/>
    <property type="match status" value="1"/>
</dbReference>
<dbReference type="EMBL" id="LR743596">
    <property type="protein sequence ID" value="CAA2626588.1"/>
    <property type="molecule type" value="Genomic_DNA"/>
</dbReference>
<dbReference type="PANTHER" id="PTHR33513:SF4">
    <property type="entry name" value="GB|AAF04428.1"/>
    <property type="match status" value="1"/>
</dbReference>
<protein>
    <recommendedName>
        <fullName evidence="2">DUF7722 domain-containing protein</fullName>
    </recommendedName>
</protein>
<dbReference type="Pfam" id="PF24847">
    <property type="entry name" value="DUF7722"/>
    <property type="match status" value="1"/>
</dbReference>
<accession>A0A7I8L010</accession>
<sequence>MALFLGGGGSERSMGSATQSSPAPAPPRKRAELEATCFRVPLHYPRYSRADYEAMPEWKLNFLLAQYGLPSTGDLSQKRSFAMGAFLWPSQ</sequence>
<gene>
    <name evidence="3" type="ORF">SI7747_09012283</name>
    <name evidence="4" type="ORF">SI8410_09013336</name>
</gene>